<protein>
    <submittedName>
        <fullName evidence="4">Benzoate-CoA ligase family protein</fullName>
    </submittedName>
</protein>
<dbReference type="AlphaFoldDB" id="A0AAX0AV35"/>
<dbReference type="InterPro" id="IPR011957">
    <property type="entry name" value="Benz_CoA_lig"/>
</dbReference>
<dbReference type="EMBL" id="JABSWW010000001">
    <property type="protein sequence ID" value="NRT86806.1"/>
    <property type="molecule type" value="Genomic_DNA"/>
</dbReference>
<dbReference type="Pfam" id="PF00501">
    <property type="entry name" value="AMP-binding"/>
    <property type="match status" value="1"/>
</dbReference>
<evidence type="ECO:0000313" key="5">
    <source>
        <dbReference type="Proteomes" id="UP001193748"/>
    </source>
</evidence>
<dbReference type="RefSeq" id="WP_173710154.1">
    <property type="nucleotide sequence ID" value="NZ_JABSWW010000001.1"/>
</dbReference>
<dbReference type="GO" id="GO:0016878">
    <property type="term" value="F:acid-thiol ligase activity"/>
    <property type="evidence" value="ECO:0007669"/>
    <property type="project" value="TreeGrafter"/>
</dbReference>
<evidence type="ECO:0000313" key="4">
    <source>
        <dbReference type="EMBL" id="NRT86806.1"/>
    </source>
</evidence>
<proteinExistence type="predicted"/>
<dbReference type="InterPro" id="IPR000873">
    <property type="entry name" value="AMP-dep_synth/lig_dom"/>
</dbReference>
<dbReference type="InterPro" id="IPR042099">
    <property type="entry name" value="ANL_N_sf"/>
</dbReference>
<dbReference type="PANTHER" id="PTHR43352:SF1">
    <property type="entry name" value="ANTHRANILATE--COA LIGASE"/>
    <property type="match status" value="1"/>
</dbReference>
<dbReference type="Gene3D" id="3.30.300.30">
    <property type="match status" value="1"/>
</dbReference>
<dbReference type="SUPFAM" id="SSF56801">
    <property type="entry name" value="Acetyl-CoA synthetase-like"/>
    <property type="match status" value="1"/>
</dbReference>
<organism evidence="4 5">
    <name type="scientific">Clostridium beijerinckii</name>
    <name type="common">Clostridium MP</name>
    <dbReference type="NCBI Taxonomy" id="1520"/>
    <lineage>
        <taxon>Bacteria</taxon>
        <taxon>Bacillati</taxon>
        <taxon>Bacillota</taxon>
        <taxon>Clostridia</taxon>
        <taxon>Eubacteriales</taxon>
        <taxon>Clostridiaceae</taxon>
        <taxon>Clostridium</taxon>
    </lineage>
</organism>
<dbReference type="GO" id="GO:0044550">
    <property type="term" value="P:secondary metabolite biosynthetic process"/>
    <property type="evidence" value="ECO:0007669"/>
    <property type="project" value="TreeGrafter"/>
</dbReference>
<dbReference type="GO" id="GO:0016405">
    <property type="term" value="F:CoA-ligase activity"/>
    <property type="evidence" value="ECO:0007669"/>
    <property type="project" value="InterPro"/>
</dbReference>
<dbReference type="InterPro" id="IPR025110">
    <property type="entry name" value="AMP-bd_C"/>
</dbReference>
<dbReference type="NCBIfam" id="TIGR02262">
    <property type="entry name" value="benz_CoA_lig"/>
    <property type="match status" value="1"/>
</dbReference>
<dbReference type="PANTHER" id="PTHR43352">
    <property type="entry name" value="ACETYL-COA SYNTHETASE"/>
    <property type="match status" value="1"/>
</dbReference>
<feature type="domain" description="AMP-binding enzyme C-terminal" evidence="3">
    <location>
        <begin position="427"/>
        <end position="505"/>
    </location>
</feature>
<evidence type="ECO:0000256" key="1">
    <source>
        <dbReference type="ARBA" id="ARBA00022598"/>
    </source>
</evidence>
<comment type="caution">
    <text evidence="4">The sequence shown here is derived from an EMBL/GenBank/DDBJ whole genome shotgun (WGS) entry which is preliminary data.</text>
</comment>
<sequence length="520" mass="59773">MKDIYSSIPEKFNISEYLFRECNIEKGRGKKAAFYFKDIKYTYEEVDKYCCKYGNLFLNMGLQMEQRIAILLPDQPAYIFSFFGAIRAGIVPVLINTRLKIEDIKYIIEDSRIQLLLTDKNWKERLGNIKTPWLKNIIIIDDDSQENKFDNIIESCSETLETAQTTRDDIAFWMYTSGSSGRPKGVMHLQHDMYICIELFSKGLMKMTENDVMYSIAKLPFAYGLANSTYLTFGVGATSILSDSNSAFDIVENVKKYKPTLFFAVPVIFASLLHIVDVEPLDTSSIRIMYTSGEVLPKSLWYKWKERFGIELVQGMGTTEFLNGFLSDIPGNVRPGSTGLPIEGYEVKVVDENNNPVKPGVVGDLLVSGESLMCGYWNRHNETQKVLFGNSMKTGDKFYQDEDGYFYYVGRCIDLFKVNGLWVKATEIEDVLTRNPKIYQVAIDDEISEEELTKIVAYVVLQPSVEPNEELTREFKRFMKSNIEHFKCPAEYRYVDEIPKGPTGKIDRRVLKGFKEKYKK</sequence>
<dbReference type="Pfam" id="PF13193">
    <property type="entry name" value="AMP-binding_C"/>
    <property type="match status" value="1"/>
</dbReference>
<evidence type="ECO:0000259" key="3">
    <source>
        <dbReference type="Pfam" id="PF13193"/>
    </source>
</evidence>
<evidence type="ECO:0000259" key="2">
    <source>
        <dbReference type="Pfam" id="PF00501"/>
    </source>
</evidence>
<accession>A0AAX0AV35</accession>
<name>A0AAX0AV35_CLOBE</name>
<reference evidence="4" key="2">
    <citation type="journal article" date="2022" name="Nat. Biotechnol.">
        <title>Carbon-negative production of acetone and isopropanol by gas fermentation at industrial pilot scale.</title>
        <authorList>
            <person name="Liew F.E."/>
            <person name="Nogle R."/>
            <person name="Abdalla T."/>
            <person name="Rasor B.J."/>
            <person name="Canter C."/>
            <person name="Jensen R.O."/>
            <person name="Wang L."/>
            <person name="Strutz J."/>
            <person name="Chirania P."/>
            <person name="De Tissera S."/>
            <person name="Mueller A.P."/>
            <person name="Ruan Z."/>
            <person name="Gao A."/>
            <person name="Tran L."/>
            <person name="Engle N.L."/>
            <person name="Bromley J.C."/>
            <person name="Daniell J."/>
            <person name="Conrado R."/>
            <person name="Tschaplinski T.J."/>
            <person name="Giannone R.J."/>
            <person name="Hettich R.L."/>
            <person name="Karim A.S."/>
            <person name="Simpson S.D."/>
            <person name="Brown S.D."/>
            <person name="Leang C."/>
            <person name="Jewett M.C."/>
            <person name="Kopke M."/>
        </authorList>
    </citation>
    <scope>NUCLEOTIDE SEQUENCE</scope>
    <source>
        <strain evidence="4">DJ080</strain>
    </source>
</reference>
<dbReference type="Gene3D" id="3.40.50.12780">
    <property type="entry name" value="N-terminal domain of ligase-like"/>
    <property type="match status" value="1"/>
</dbReference>
<dbReference type="GO" id="GO:0005524">
    <property type="term" value="F:ATP binding"/>
    <property type="evidence" value="ECO:0007669"/>
    <property type="project" value="InterPro"/>
</dbReference>
<dbReference type="InterPro" id="IPR045851">
    <property type="entry name" value="AMP-bd_C_sf"/>
</dbReference>
<keyword evidence="1 4" id="KW-0436">Ligase</keyword>
<feature type="domain" description="AMP-dependent synthetase/ligase" evidence="2">
    <location>
        <begin position="28"/>
        <end position="377"/>
    </location>
</feature>
<reference evidence="4" key="1">
    <citation type="submission" date="2020-05" db="EMBL/GenBank/DDBJ databases">
        <authorList>
            <person name="Brown S."/>
            <person name="Huntemann M."/>
            <person name="Clum A."/>
            <person name="Spunde A."/>
            <person name="Palaniappan K."/>
            <person name="Ritter S."/>
            <person name="Mikhailova N."/>
            <person name="Chen I.-M."/>
            <person name="Stamatis D."/>
            <person name="Reddy T."/>
            <person name="O'Malley R."/>
            <person name="Daum C."/>
            <person name="Shapiro N."/>
            <person name="Ivanova N."/>
            <person name="Kyrpides N."/>
            <person name="Woyke T."/>
        </authorList>
    </citation>
    <scope>NUCLEOTIDE SEQUENCE</scope>
    <source>
        <strain evidence="4">DJ080</strain>
    </source>
</reference>
<dbReference type="Proteomes" id="UP001193748">
    <property type="component" value="Unassembled WGS sequence"/>
</dbReference>
<gene>
    <name evidence="4" type="ORF">B0H41_000485</name>
</gene>